<dbReference type="PROSITE" id="PS51166">
    <property type="entry name" value="CBM20"/>
    <property type="match status" value="2"/>
</dbReference>
<dbReference type="InterPro" id="IPR002044">
    <property type="entry name" value="CBM20"/>
</dbReference>
<keyword evidence="1" id="KW-0732">Signal</keyword>
<name>B9XAV1_PEDPL</name>
<organism evidence="3 4">
    <name type="scientific">Pedosphaera parvula (strain Ellin514)</name>
    <dbReference type="NCBI Taxonomy" id="320771"/>
    <lineage>
        <taxon>Bacteria</taxon>
        <taxon>Pseudomonadati</taxon>
        <taxon>Verrucomicrobiota</taxon>
        <taxon>Pedosphaerae</taxon>
        <taxon>Pedosphaerales</taxon>
        <taxon>Pedosphaeraceae</taxon>
        <taxon>Pedosphaera</taxon>
    </lineage>
</organism>
<evidence type="ECO:0000256" key="1">
    <source>
        <dbReference type="SAM" id="SignalP"/>
    </source>
</evidence>
<dbReference type="AlphaFoldDB" id="B9XAV1"/>
<comment type="caution">
    <text evidence="3">The sequence shown here is derived from an EMBL/GenBank/DDBJ whole genome shotgun (WGS) entry which is preliminary data.</text>
</comment>
<feature type="domain" description="CBM20" evidence="2">
    <location>
        <begin position="141"/>
        <end position="257"/>
    </location>
</feature>
<dbReference type="OrthoDB" id="193155at2"/>
<gene>
    <name evidence="3" type="ORF">Cflav_PD5771</name>
</gene>
<proteinExistence type="predicted"/>
<evidence type="ECO:0000259" key="2">
    <source>
        <dbReference type="PROSITE" id="PS51166"/>
    </source>
</evidence>
<dbReference type="Gene3D" id="2.60.40.10">
    <property type="entry name" value="Immunoglobulins"/>
    <property type="match status" value="2"/>
</dbReference>
<sequence precursor="true">MNSSFITKAQRQGLWAGVLLGTALAAQAQVDVTFQVDMTAQVVQGKFSNGTDTVEARGSFQGWTGGFSLTNSPGDSNIYTGTYTVTDAAATVEEYKFVVDGGNGLLGWESPSSTGGNNRQFTLTTNGTTQTLPVVLFNDQPVPSSTNNVTFQVDMTVQVLKNNFVNGVDTIEARGSFQGWTGGFPLTNNASGANTNLYTGTYPVSDAGGTVEQYKFIVDGGNGNLGWENPASTSGNNRSFTLASATAQTLPVVYFNDLALSDVLAADTLVTFSVNMTNAVGTDAHAFDPGSDSVYLNGVYNGIPGSFWGWGLFPPVPAMTNNPPSLIYSTQVLIPAGSPLSVIYKYGINGADNEAGFAQNHLRYVRTTGTYVMPVDTFANQLAEPSFGNLNAGAVSAGHVPVTWLGRQGVQLQTRTSLTEGSWVAHPETDGLSSTNWPTAGGVLFFRLVKP</sequence>
<keyword evidence="4" id="KW-1185">Reference proteome</keyword>
<accession>B9XAV1</accession>
<dbReference type="InterPro" id="IPR013783">
    <property type="entry name" value="Ig-like_fold"/>
</dbReference>
<dbReference type="EMBL" id="ABOX02000002">
    <property type="protein sequence ID" value="EEF63136.1"/>
    <property type="molecule type" value="Genomic_DNA"/>
</dbReference>
<feature type="domain" description="CBM20" evidence="2">
    <location>
        <begin position="24"/>
        <end position="139"/>
    </location>
</feature>
<feature type="signal peptide" evidence="1">
    <location>
        <begin position="1"/>
        <end position="28"/>
    </location>
</feature>
<feature type="chain" id="PRO_5002892890" description="CBM20 domain-containing protein" evidence="1">
    <location>
        <begin position="29"/>
        <end position="451"/>
    </location>
</feature>
<dbReference type="STRING" id="320771.Cflav_PD5771"/>
<reference evidence="3 4" key="1">
    <citation type="journal article" date="2011" name="J. Bacteriol.">
        <title>Genome sequence of 'Pedosphaera parvula' Ellin514, an aerobic Verrucomicrobial isolate from pasture soil.</title>
        <authorList>
            <person name="Kant R."/>
            <person name="van Passel M.W."/>
            <person name="Sangwan P."/>
            <person name="Palva A."/>
            <person name="Lucas S."/>
            <person name="Copeland A."/>
            <person name="Lapidus A."/>
            <person name="Glavina Del Rio T."/>
            <person name="Dalin E."/>
            <person name="Tice H."/>
            <person name="Bruce D."/>
            <person name="Goodwin L."/>
            <person name="Pitluck S."/>
            <person name="Chertkov O."/>
            <person name="Larimer F.W."/>
            <person name="Land M.L."/>
            <person name="Hauser L."/>
            <person name="Brettin T.S."/>
            <person name="Detter J.C."/>
            <person name="Han S."/>
            <person name="de Vos W.M."/>
            <person name="Janssen P.H."/>
            <person name="Smidt H."/>
        </authorList>
    </citation>
    <scope>NUCLEOTIDE SEQUENCE [LARGE SCALE GENOMIC DNA]</scope>
    <source>
        <strain evidence="3 4">Ellin514</strain>
    </source>
</reference>
<dbReference type="InterPro" id="IPR013784">
    <property type="entry name" value="Carb-bd-like_fold"/>
</dbReference>
<dbReference type="Proteomes" id="UP000003688">
    <property type="component" value="Unassembled WGS sequence"/>
</dbReference>
<evidence type="ECO:0000313" key="3">
    <source>
        <dbReference type="EMBL" id="EEF63136.1"/>
    </source>
</evidence>
<dbReference type="RefSeq" id="WP_007412949.1">
    <property type="nucleotide sequence ID" value="NZ_ABOX02000002.1"/>
</dbReference>
<dbReference type="SUPFAM" id="SSF49452">
    <property type="entry name" value="Starch-binding domain-like"/>
    <property type="match status" value="1"/>
</dbReference>
<protein>
    <recommendedName>
        <fullName evidence="2">CBM20 domain-containing protein</fullName>
    </recommendedName>
</protein>
<dbReference type="GO" id="GO:2001070">
    <property type="term" value="F:starch binding"/>
    <property type="evidence" value="ECO:0007669"/>
    <property type="project" value="InterPro"/>
</dbReference>
<evidence type="ECO:0000313" key="4">
    <source>
        <dbReference type="Proteomes" id="UP000003688"/>
    </source>
</evidence>